<dbReference type="Proteomes" id="UP000552954">
    <property type="component" value="Unassembled WGS sequence"/>
</dbReference>
<reference evidence="3 4" key="1">
    <citation type="submission" date="2020-05" db="EMBL/GenBank/DDBJ databases">
        <authorList>
            <person name="Khan S.A."/>
            <person name="Jeon C.O."/>
            <person name="Chun B.H."/>
        </authorList>
    </citation>
    <scope>NUCLEOTIDE SEQUENCE [LARGE SCALE GENOMIC DNA]</scope>
    <source>
        <strain evidence="3 4">B156</strain>
    </source>
</reference>
<dbReference type="SUPFAM" id="SSF46955">
    <property type="entry name" value="Putative DNA-binding domain"/>
    <property type="match status" value="1"/>
</dbReference>
<evidence type="ECO:0000259" key="2">
    <source>
        <dbReference type="PROSITE" id="PS50937"/>
    </source>
</evidence>
<comment type="caution">
    <text evidence="3">The sequence shown here is derived from an EMBL/GenBank/DDBJ whole genome shotgun (WGS) entry which is preliminary data.</text>
</comment>
<evidence type="ECO:0000256" key="1">
    <source>
        <dbReference type="SAM" id="MobiDB-lite"/>
    </source>
</evidence>
<keyword evidence="4" id="KW-1185">Reference proteome</keyword>
<dbReference type="PROSITE" id="PS50937">
    <property type="entry name" value="HTH_MERR_2"/>
    <property type="match status" value="1"/>
</dbReference>
<dbReference type="Gene3D" id="1.10.1660.10">
    <property type="match status" value="1"/>
</dbReference>
<gene>
    <name evidence="3" type="ORF">HK415_03760</name>
</gene>
<dbReference type="InterPro" id="IPR009061">
    <property type="entry name" value="DNA-bd_dom_put_sf"/>
</dbReference>
<dbReference type="GO" id="GO:0006355">
    <property type="term" value="P:regulation of DNA-templated transcription"/>
    <property type="evidence" value="ECO:0007669"/>
    <property type="project" value="InterPro"/>
</dbReference>
<dbReference type="Pfam" id="PF13411">
    <property type="entry name" value="MerR_1"/>
    <property type="match status" value="1"/>
</dbReference>
<feature type="compositionally biased region" description="Basic residues" evidence="1">
    <location>
        <begin position="76"/>
        <end position="87"/>
    </location>
</feature>
<proteinExistence type="predicted"/>
<organism evidence="3 4">
    <name type="scientific">Ramlibacter montanisoli</name>
    <dbReference type="NCBI Taxonomy" id="2732512"/>
    <lineage>
        <taxon>Bacteria</taxon>
        <taxon>Pseudomonadati</taxon>
        <taxon>Pseudomonadota</taxon>
        <taxon>Betaproteobacteria</taxon>
        <taxon>Burkholderiales</taxon>
        <taxon>Comamonadaceae</taxon>
        <taxon>Ramlibacter</taxon>
    </lineage>
</organism>
<feature type="region of interest" description="Disordered" evidence="1">
    <location>
        <begin position="105"/>
        <end position="126"/>
    </location>
</feature>
<feature type="region of interest" description="Disordered" evidence="1">
    <location>
        <begin position="67"/>
        <end position="87"/>
    </location>
</feature>
<protein>
    <submittedName>
        <fullName evidence="3">MerR family transcriptional regulator</fullName>
    </submittedName>
</protein>
<dbReference type="GO" id="GO:0003677">
    <property type="term" value="F:DNA binding"/>
    <property type="evidence" value="ECO:0007669"/>
    <property type="project" value="InterPro"/>
</dbReference>
<dbReference type="InterPro" id="IPR000551">
    <property type="entry name" value="MerR-type_HTH_dom"/>
</dbReference>
<evidence type="ECO:0000313" key="4">
    <source>
        <dbReference type="Proteomes" id="UP000552954"/>
    </source>
</evidence>
<dbReference type="RefSeq" id="WP_171556828.1">
    <property type="nucleotide sequence ID" value="NZ_JABFCS010000001.1"/>
</dbReference>
<dbReference type="AlphaFoldDB" id="A0A849K1U5"/>
<accession>A0A849K1U5</accession>
<dbReference type="EMBL" id="JABFCS010000001">
    <property type="protein sequence ID" value="NNU42468.1"/>
    <property type="molecule type" value="Genomic_DNA"/>
</dbReference>
<sequence length="126" mass="14148">MEQATGIARATLRIWERRYGFPQPGRDLRGERSYPDEQVRKLRLIADLMARGHRPGRLVELSATQLASLAGPSGSGRRRPRAAPRPRPIRCWPCFATMTFRVSSGSSRNRYAAKGWPDSSPGGCRR</sequence>
<feature type="domain" description="HTH merR-type" evidence="2">
    <location>
        <begin position="1"/>
        <end position="48"/>
    </location>
</feature>
<reference evidence="3 4" key="2">
    <citation type="submission" date="2020-06" db="EMBL/GenBank/DDBJ databases">
        <title>Ramlibacter rhizophilus sp. nov., isolated from rhizosphere soil of national flower Mugunghwa from South Korea.</title>
        <authorList>
            <person name="Zheng-Fei Y."/>
            <person name="Huan T."/>
        </authorList>
    </citation>
    <scope>NUCLEOTIDE SEQUENCE [LARGE SCALE GENOMIC DNA]</scope>
    <source>
        <strain evidence="3 4">B156</strain>
    </source>
</reference>
<name>A0A849K1U5_9BURK</name>
<evidence type="ECO:0000313" key="3">
    <source>
        <dbReference type="EMBL" id="NNU42468.1"/>
    </source>
</evidence>